<accession>A0A5E4S702</accession>
<protein>
    <submittedName>
        <fullName evidence="1">Uncharacterized protein</fullName>
    </submittedName>
</protein>
<evidence type="ECO:0000313" key="2">
    <source>
        <dbReference type="Proteomes" id="UP000366819"/>
    </source>
</evidence>
<dbReference type="AlphaFoldDB" id="A0A5E4S702"/>
<evidence type="ECO:0000313" key="1">
    <source>
        <dbReference type="EMBL" id="VVD70572.1"/>
    </source>
</evidence>
<dbReference type="EMBL" id="CABPSN010000001">
    <property type="protein sequence ID" value="VVD70572.1"/>
    <property type="molecule type" value="Genomic_DNA"/>
</dbReference>
<dbReference type="RefSeq" id="WP_150574389.1">
    <property type="nucleotide sequence ID" value="NZ_CABPSN010000001.1"/>
</dbReference>
<proteinExistence type="predicted"/>
<dbReference type="OrthoDB" id="8934365at2"/>
<sequence length="543" mass="58545">MNLQMLDRMATTLSSPIRFLLQAGAFYCLVLVGLPVYALTGTDVAYLVNQRYQSTVAKCGVDRAAWQCSGVVMRPLSADSGLSFSQLSTDEVALQSVNVAYIRRDLRIAALATSAGMILADGFTAAGQGKAYEVRCTYPFAPPITQDVPSHGCNVAESGQPIPPDLSTCAASGVTDTAAWLADFKAHGEDVAKQCSLSATVARQFKASLEAHEQVSEALAAKPNRLLIVAWDPAKPATIPVQAFYYDVANGGQLMQAQRYQRQYFEATGQWLPILRASIGGAGGTAFGFDERDQLDYGIALVRKINARFAETSDCGAQPLYVCSGVIFRITGYGPTFHSWNNSPSSVTLDGVATVFMRTDSRTTVIPWGFGEGFVFDVIGAPTQTPLIPRCAYPADGYTNHRTNRCGQTSSPLSASCAGQGITTLAQWQTHFAQAKWTNQCSFGIDKAAFALMVAAHSSLPVPSVPKEHGWTELVFKPWPDDIPTQLPIQAIFFTPESLAGAQYIQRDYMDTTGRFLPILKLDIVGSPDAPFSYSVDDQGTAE</sequence>
<keyword evidence="2" id="KW-1185">Reference proteome</keyword>
<gene>
    <name evidence="1" type="ORF">PAQ31011_00579</name>
</gene>
<name>A0A5E4S702_9BURK</name>
<dbReference type="Proteomes" id="UP000366819">
    <property type="component" value="Unassembled WGS sequence"/>
</dbReference>
<organism evidence="1 2">
    <name type="scientific">Pandoraea aquatica</name>
    <dbReference type="NCBI Taxonomy" id="2508290"/>
    <lineage>
        <taxon>Bacteria</taxon>
        <taxon>Pseudomonadati</taxon>
        <taxon>Pseudomonadota</taxon>
        <taxon>Betaproteobacteria</taxon>
        <taxon>Burkholderiales</taxon>
        <taxon>Burkholderiaceae</taxon>
        <taxon>Pandoraea</taxon>
    </lineage>
</organism>
<reference evidence="1 2" key="1">
    <citation type="submission" date="2019-08" db="EMBL/GenBank/DDBJ databases">
        <authorList>
            <person name="Peeters C."/>
        </authorList>
    </citation>
    <scope>NUCLEOTIDE SEQUENCE [LARGE SCALE GENOMIC DNA]</scope>
    <source>
        <strain evidence="1 2">LMG 31011</strain>
    </source>
</reference>